<evidence type="ECO:0000313" key="6">
    <source>
        <dbReference type="Proteomes" id="UP000001514"/>
    </source>
</evidence>
<dbReference type="EMBL" id="GL377594">
    <property type="protein sequence ID" value="EFJ23088.1"/>
    <property type="molecule type" value="Genomic_DNA"/>
</dbReference>
<feature type="domain" description="Carbohydrate kinase PfkB" evidence="4">
    <location>
        <begin position="77"/>
        <end position="336"/>
    </location>
</feature>
<dbReference type="GO" id="GO:0016301">
    <property type="term" value="F:kinase activity"/>
    <property type="evidence" value="ECO:0000318"/>
    <property type="project" value="GO_Central"/>
</dbReference>
<keyword evidence="3" id="KW-0418">Kinase</keyword>
<comment type="similarity">
    <text evidence="1">Belongs to the carbohydrate kinase PfkB family.</text>
</comment>
<evidence type="ECO:0000313" key="5">
    <source>
        <dbReference type="EMBL" id="EFJ23088.1"/>
    </source>
</evidence>
<reference evidence="5 6" key="1">
    <citation type="journal article" date="2011" name="Science">
        <title>The Selaginella genome identifies genetic changes associated with the evolution of vascular plants.</title>
        <authorList>
            <person name="Banks J.A."/>
            <person name="Nishiyama T."/>
            <person name="Hasebe M."/>
            <person name="Bowman J.L."/>
            <person name="Gribskov M."/>
            <person name="dePamphilis C."/>
            <person name="Albert V.A."/>
            <person name="Aono N."/>
            <person name="Aoyama T."/>
            <person name="Ambrose B.A."/>
            <person name="Ashton N.W."/>
            <person name="Axtell M.J."/>
            <person name="Barker E."/>
            <person name="Barker M.S."/>
            <person name="Bennetzen J.L."/>
            <person name="Bonawitz N.D."/>
            <person name="Chapple C."/>
            <person name="Cheng C."/>
            <person name="Correa L.G."/>
            <person name="Dacre M."/>
            <person name="DeBarry J."/>
            <person name="Dreyer I."/>
            <person name="Elias M."/>
            <person name="Engstrom E.M."/>
            <person name="Estelle M."/>
            <person name="Feng L."/>
            <person name="Finet C."/>
            <person name="Floyd S.K."/>
            <person name="Frommer W.B."/>
            <person name="Fujita T."/>
            <person name="Gramzow L."/>
            <person name="Gutensohn M."/>
            <person name="Harholt J."/>
            <person name="Hattori M."/>
            <person name="Heyl A."/>
            <person name="Hirai T."/>
            <person name="Hiwatashi Y."/>
            <person name="Ishikawa M."/>
            <person name="Iwata M."/>
            <person name="Karol K.G."/>
            <person name="Koehler B."/>
            <person name="Kolukisaoglu U."/>
            <person name="Kubo M."/>
            <person name="Kurata T."/>
            <person name="Lalonde S."/>
            <person name="Li K."/>
            <person name="Li Y."/>
            <person name="Litt A."/>
            <person name="Lyons E."/>
            <person name="Manning G."/>
            <person name="Maruyama T."/>
            <person name="Michael T.P."/>
            <person name="Mikami K."/>
            <person name="Miyazaki S."/>
            <person name="Morinaga S."/>
            <person name="Murata T."/>
            <person name="Mueller-Roeber B."/>
            <person name="Nelson D.R."/>
            <person name="Obara M."/>
            <person name="Oguri Y."/>
            <person name="Olmstead R.G."/>
            <person name="Onodera N."/>
            <person name="Petersen B.L."/>
            <person name="Pils B."/>
            <person name="Prigge M."/>
            <person name="Rensing S.A."/>
            <person name="Riano-Pachon D.M."/>
            <person name="Roberts A.W."/>
            <person name="Sato Y."/>
            <person name="Scheller H.V."/>
            <person name="Schulz B."/>
            <person name="Schulz C."/>
            <person name="Shakirov E.V."/>
            <person name="Shibagaki N."/>
            <person name="Shinohara N."/>
            <person name="Shippen D.E."/>
            <person name="Soerensen I."/>
            <person name="Sotooka R."/>
            <person name="Sugimoto N."/>
            <person name="Sugita M."/>
            <person name="Sumikawa N."/>
            <person name="Tanurdzic M."/>
            <person name="Theissen G."/>
            <person name="Ulvskov P."/>
            <person name="Wakazuki S."/>
            <person name="Weng J.K."/>
            <person name="Willats W.W."/>
            <person name="Wipf D."/>
            <person name="Wolf P.G."/>
            <person name="Yang L."/>
            <person name="Zimmer A.D."/>
            <person name="Zhu Q."/>
            <person name="Mitros T."/>
            <person name="Hellsten U."/>
            <person name="Loque D."/>
            <person name="Otillar R."/>
            <person name="Salamov A."/>
            <person name="Schmutz J."/>
            <person name="Shapiro H."/>
            <person name="Lindquist E."/>
            <person name="Lucas S."/>
            <person name="Rokhsar D."/>
            <person name="Grigoriev I.V."/>
        </authorList>
    </citation>
    <scope>NUCLEOTIDE SEQUENCE [LARGE SCALE GENOMIC DNA]</scope>
</reference>
<dbReference type="KEGG" id="smo:SELMODRAFT_232698"/>
<evidence type="ECO:0000259" key="4">
    <source>
        <dbReference type="Pfam" id="PF00294"/>
    </source>
</evidence>
<sequence>MGAASCDGDGERNAVVVGLQPVALVDHVARVDWAMLESVPGERGGSIRVTATELEDILAQVNKHVLPNGDFSSPIRTLAGGSVANTLRGLAGGLGVRCKMVGARGNDEQGKMFATSMRSFQVDLSCLRVKSGPTGQCVCLVDALGNRTMRPCLSDAVRLQASELTREDFKGIKWLVLNGYGFYGEELVESAAHLAKLEGALVSMDLASFEVVRNFRPRLLKLLQSRKVDLCFANEDEARELMGGEPESTPESALKFLSQYCNNAVVMLGSKGCIARSGDEVVRAKAVEGGSVVDTTGAGDLFASGFLYGMINGLSLDHCCKLGCCTGAAVVQDLGGEIKQQGKKWMLQNMASMGLPVFQA</sequence>
<gene>
    <name evidence="5" type="ORF">SELMODRAFT_232698</name>
</gene>
<dbReference type="InterPro" id="IPR011611">
    <property type="entry name" value="PfkB_dom"/>
</dbReference>
<dbReference type="HOGENOM" id="CLU_027634_5_1_1"/>
<dbReference type="InterPro" id="IPR002173">
    <property type="entry name" value="Carboh/pur_kinase_PfkB_CS"/>
</dbReference>
<dbReference type="AlphaFoldDB" id="D8RYE4"/>
<dbReference type="CDD" id="cd01168">
    <property type="entry name" value="adenosine_kinase"/>
    <property type="match status" value="1"/>
</dbReference>
<evidence type="ECO:0000256" key="2">
    <source>
        <dbReference type="ARBA" id="ARBA00022679"/>
    </source>
</evidence>
<dbReference type="Proteomes" id="UP000001514">
    <property type="component" value="Unassembled WGS sequence"/>
</dbReference>
<dbReference type="Gene3D" id="3.40.1190.20">
    <property type="match status" value="1"/>
</dbReference>
<keyword evidence="6" id="KW-1185">Reference proteome</keyword>
<dbReference type="SUPFAM" id="SSF53613">
    <property type="entry name" value="Ribokinase-like"/>
    <property type="match status" value="1"/>
</dbReference>
<dbReference type="Gramene" id="EFJ23088">
    <property type="protein sequence ID" value="EFJ23088"/>
    <property type="gene ID" value="SELMODRAFT_232698"/>
</dbReference>
<evidence type="ECO:0000256" key="1">
    <source>
        <dbReference type="ARBA" id="ARBA00010688"/>
    </source>
</evidence>
<dbReference type="OMA" id="ANVACWA"/>
<dbReference type="eggNOG" id="KOG2854">
    <property type="taxonomic scope" value="Eukaryota"/>
</dbReference>
<dbReference type="InterPro" id="IPR029056">
    <property type="entry name" value="Ribokinase-like"/>
</dbReference>
<dbReference type="STRING" id="88036.D8RYE4"/>
<protein>
    <recommendedName>
        <fullName evidence="4">Carbohydrate kinase PfkB domain-containing protein</fullName>
    </recommendedName>
</protein>
<dbReference type="InParanoid" id="D8RYE4"/>
<proteinExistence type="inferred from homology"/>
<accession>D8RYE4</accession>
<dbReference type="PANTHER" id="PTHR43320:SF1">
    <property type="entry name" value="OS01G0105900 PROTEIN"/>
    <property type="match status" value="1"/>
</dbReference>
<name>D8RYE4_SELML</name>
<organism evidence="6">
    <name type="scientific">Selaginella moellendorffii</name>
    <name type="common">Spikemoss</name>
    <dbReference type="NCBI Taxonomy" id="88036"/>
    <lineage>
        <taxon>Eukaryota</taxon>
        <taxon>Viridiplantae</taxon>
        <taxon>Streptophyta</taxon>
        <taxon>Embryophyta</taxon>
        <taxon>Tracheophyta</taxon>
        <taxon>Lycopodiopsida</taxon>
        <taxon>Selaginellales</taxon>
        <taxon>Selaginellaceae</taxon>
        <taxon>Selaginella</taxon>
    </lineage>
</organism>
<dbReference type="FunCoup" id="D8RYE4">
    <property type="interactions" value="42"/>
</dbReference>
<evidence type="ECO:0000256" key="3">
    <source>
        <dbReference type="ARBA" id="ARBA00022777"/>
    </source>
</evidence>
<dbReference type="Pfam" id="PF00294">
    <property type="entry name" value="PfkB"/>
    <property type="match status" value="1"/>
</dbReference>
<dbReference type="OrthoDB" id="415590at2759"/>
<dbReference type="PROSITE" id="PS00584">
    <property type="entry name" value="PFKB_KINASES_2"/>
    <property type="match status" value="1"/>
</dbReference>
<dbReference type="InterPro" id="IPR052700">
    <property type="entry name" value="Carb_kinase_PfkB-like"/>
</dbReference>
<keyword evidence="2" id="KW-0808">Transferase</keyword>
<dbReference type="PANTHER" id="PTHR43320">
    <property type="entry name" value="SUGAR KINASE"/>
    <property type="match status" value="1"/>
</dbReference>